<feature type="transmembrane region" description="Helical" evidence="1">
    <location>
        <begin position="12"/>
        <end position="32"/>
    </location>
</feature>
<feature type="transmembrane region" description="Helical" evidence="1">
    <location>
        <begin position="71"/>
        <end position="94"/>
    </location>
</feature>
<organism evidence="2 3">
    <name type="scientific">Piscinibacterium candidicorallinum</name>
    <dbReference type="NCBI Taxonomy" id="1793872"/>
    <lineage>
        <taxon>Bacteria</taxon>
        <taxon>Pseudomonadati</taxon>
        <taxon>Pseudomonadota</taxon>
        <taxon>Betaproteobacteria</taxon>
        <taxon>Burkholderiales</taxon>
        <taxon>Piscinibacterium</taxon>
    </lineage>
</organism>
<proteinExistence type="predicted"/>
<keyword evidence="1" id="KW-0812">Transmembrane</keyword>
<name>A0ABV7H1V5_9BURK</name>
<dbReference type="RefSeq" id="WP_377300494.1">
    <property type="nucleotide sequence ID" value="NZ_CP180191.1"/>
</dbReference>
<accession>A0ABV7H1V5</accession>
<dbReference type="EMBL" id="JBHRTI010000003">
    <property type="protein sequence ID" value="MFC3146210.1"/>
    <property type="molecule type" value="Genomic_DNA"/>
</dbReference>
<dbReference type="Proteomes" id="UP001595556">
    <property type="component" value="Unassembled WGS sequence"/>
</dbReference>
<keyword evidence="3" id="KW-1185">Reference proteome</keyword>
<gene>
    <name evidence="2" type="primary">tfpZ</name>
    <name evidence="2" type="ORF">ACFOEN_00990</name>
</gene>
<dbReference type="InterPro" id="IPR047814">
    <property type="entry name" value="TfpX/TfpZ-like"/>
</dbReference>
<dbReference type="NCBIfam" id="NF041437">
    <property type="entry name" value="TfpZ"/>
    <property type="match status" value="1"/>
</dbReference>
<comment type="caution">
    <text evidence="2">The sequence shown here is derived from an EMBL/GenBank/DDBJ whole genome shotgun (WGS) entry which is preliminary data.</text>
</comment>
<evidence type="ECO:0000313" key="2">
    <source>
        <dbReference type="EMBL" id="MFC3146210.1"/>
    </source>
</evidence>
<sequence length="246" mass="26629">MRDRVRAAAIHLLCSLAVASAMAALVFLVWYPGSLAAAAGVNRIFLTLLIVDVVLGPLLTLVVFNKAKSSLTFDLGVIVALQLAALLYGVSVVYQGRPVWIVFNVDRFDLVRAHDIDPASSKRAKPEYQSMNPSGPVWIGAIAPADSDAYNKLTMRALEGGPDLPHLPEYYASLDQVVPSIRSRARPLRELHQFNPDATSDVSAIESKFPGEMAAYVPLKGVAQDLVVIVERQTGSVVQVVALNPW</sequence>
<evidence type="ECO:0000256" key="1">
    <source>
        <dbReference type="SAM" id="Phobius"/>
    </source>
</evidence>
<protein>
    <submittedName>
        <fullName evidence="2">TfpX/TfpZ family type IV pilin accessory protein</fullName>
    </submittedName>
</protein>
<reference evidence="3" key="1">
    <citation type="journal article" date="2019" name="Int. J. Syst. Evol. Microbiol.">
        <title>The Global Catalogue of Microorganisms (GCM) 10K type strain sequencing project: providing services to taxonomists for standard genome sequencing and annotation.</title>
        <authorList>
            <consortium name="The Broad Institute Genomics Platform"/>
            <consortium name="The Broad Institute Genome Sequencing Center for Infectious Disease"/>
            <person name="Wu L."/>
            <person name="Ma J."/>
        </authorList>
    </citation>
    <scope>NUCLEOTIDE SEQUENCE [LARGE SCALE GENOMIC DNA]</scope>
    <source>
        <strain evidence="3">KCTC 52168</strain>
    </source>
</reference>
<keyword evidence="1" id="KW-0472">Membrane</keyword>
<evidence type="ECO:0000313" key="3">
    <source>
        <dbReference type="Proteomes" id="UP001595556"/>
    </source>
</evidence>
<keyword evidence="1" id="KW-1133">Transmembrane helix</keyword>
<feature type="transmembrane region" description="Helical" evidence="1">
    <location>
        <begin position="44"/>
        <end position="64"/>
    </location>
</feature>